<dbReference type="InterPro" id="IPR005135">
    <property type="entry name" value="Endo/exonuclease/phosphatase"/>
</dbReference>
<evidence type="ECO:0000259" key="8">
    <source>
        <dbReference type="Pfam" id="PF03372"/>
    </source>
</evidence>
<dbReference type="InterPro" id="IPR004808">
    <property type="entry name" value="AP_endonuc_1"/>
</dbReference>
<evidence type="ECO:0000256" key="2">
    <source>
        <dbReference type="ARBA" id="ARBA00022723"/>
    </source>
</evidence>
<feature type="active site" description="Proton acceptor" evidence="5">
    <location>
        <position position="252"/>
    </location>
</feature>
<dbReference type="InterPro" id="IPR037493">
    <property type="entry name" value="ExoIII-like"/>
</dbReference>
<proteinExistence type="inferred from homology"/>
<dbReference type="InterPro" id="IPR036691">
    <property type="entry name" value="Endo/exonu/phosph_ase_sf"/>
</dbReference>
<dbReference type="NCBIfam" id="TIGR00633">
    <property type="entry name" value="xth"/>
    <property type="match status" value="1"/>
</dbReference>
<protein>
    <submittedName>
        <fullName evidence="9">Exodeoxyribonuclease-3</fullName>
    </submittedName>
</protein>
<dbReference type="Proteomes" id="UP000184295">
    <property type="component" value="Unassembled WGS sequence"/>
</dbReference>
<feature type="site" description="Interaction with DNA substrate" evidence="7">
    <location>
        <position position="252"/>
    </location>
</feature>
<evidence type="ECO:0000256" key="4">
    <source>
        <dbReference type="ARBA" id="ARBA00022842"/>
    </source>
</evidence>
<dbReference type="SUPFAM" id="SSF56219">
    <property type="entry name" value="DNase I-like"/>
    <property type="match status" value="1"/>
</dbReference>
<dbReference type="PANTHER" id="PTHR43250">
    <property type="entry name" value="EXODEOXYRIBONUCLEASE III"/>
    <property type="match status" value="1"/>
</dbReference>
<comment type="similarity">
    <text evidence="1">Belongs to the DNA repair enzymes AP/ExoA family.</text>
</comment>
<dbReference type="PANTHER" id="PTHR43250:SF2">
    <property type="entry name" value="EXODEOXYRIBONUCLEASE III"/>
    <property type="match status" value="1"/>
</dbReference>
<dbReference type="NCBIfam" id="TIGR00195">
    <property type="entry name" value="exoDNase_III"/>
    <property type="match status" value="1"/>
</dbReference>
<evidence type="ECO:0000256" key="5">
    <source>
        <dbReference type="PIRSR" id="PIRSR604808-1"/>
    </source>
</evidence>
<dbReference type="PROSITE" id="PS51435">
    <property type="entry name" value="AP_NUCLEASE_F1_4"/>
    <property type="match status" value="1"/>
</dbReference>
<feature type="active site" description="Proton donor/acceptor" evidence="5">
    <location>
        <position position="148"/>
    </location>
</feature>
<feature type="site" description="Important for catalytic activity" evidence="7">
    <location>
        <position position="219"/>
    </location>
</feature>
<evidence type="ECO:0000256" key="6">
    <source>
        <dbReference type="PIRSR" id="PIRSR604808-2"/>
    </source>
</evidence>
<dbReference type="GO" id="GO:0004519">
    <property type="term" value="F:endonuclease activity"/>
    <property type="evidence" value="ECO:0007669"/>
    <property type="project" value="InterPro"/>
</dbReference>
<dbReference type="GO" id="GO:0046872">
    <property type="term" value="F:metal ion binding"/>
    <property type="evidence" value="ECO:0007669"/>
    <property type="project" value="UniProtKB-KW"/>
</dbReference>
<feature type="active site" evidence="5">
    <location>
        <position position="107"/>
    </location>
</feature>
<evidence type="ECO:0000313" key="9">
    <source>
        <dbReference type="EMBL" id="SHE38974.1"/>
    </source>
</evidence>
<feature type="site" description="Transition state stabilizer" evidence="7">
    <location>
        <position position="150"/>
    </location>
</feature>
<dbReference type="STRING" id="1121881.SAMN02745225_00479"/>
<feature type="binding site" evidence="6">
    <location>
        <position position="150"/>
    </location>
    <ligand>
        <name>Mg(2+)</name>
        <dbReference type="ChEBI" id="CHEBI:18420"/>
        <label>1</label>
    </ligand>
</feature>
<dbReference type="CDD" id="cd09086">
    <property type="entry name" value="ExoIII-like_AP-endo"/>
    <property type="match status" value="1"/>
</dbReference>
<dbReference type="PROSITE" id="PS00726">
    <property type="entry name" value="AP_NUCLEASE_F1_1"/>
    <property type="match status" value="1"/>
</dbReference>
<dbReference type="AlphaFoldDB" id="A0A1M4T3I8"/>
<sequence length="260" mass="29180">MKIVSWNVNSLNARLPFVLDWVAKHEPDVLCLQETKLKDDDFPYQAFKDIGYNSVHFGQGRWNGVAIVSKAKGEDVVCGGVAEYFEGQLEARHLAATVEGIRVHSVYVPNGRSLEDAHFDYKLRWLGDLRSLLEKECKLFDQILVAGDFNIAPDDQDVWDPAAYVGCTHVSDDERSALKSIEDLGFVDVARHLNPNDVQFSWWDYRGGAFHKGEGLRIDLALVSNSLISRVVSARIDRDARKVSKAGKPSDHAPLELCLR</sequence>
<accession>A0A1M4T3I8</accession>
<keyword evidence="4 6" id="KW-0460">Magnesium</keyword>
<name>A0A1M4T3I8_9ACTN</name>
<feature type="binding site" evidence="6">
    <location>
        <position position="252"/>
    </location>
    <ligand>
        <name>Mg(2+)</name>
        <dbReference type="ChEBI" id="CHEBI:18420"/>
        <label>1</label>
    </ligand>
</feature>
<keyword evidence="10" id="KW-1185">Reference proteome</keyword>
<dbReference type="RefSeq" id="WP_072788380.1">
    <property type="nucleotide sequence ID" value="NZ_FQUL01000004.1"/>
</dbReference>
<feature type="binding site" evidence="6">
    <location>
        <position position="34"/>
    </location>
    <ligand>
        <name>Mg(2+)</name>
        <dbReference type="ChEBI" id="CHEBI:18420"/>
        <label>1</label>
    </ligand>
</feature>
<gene>
    <name evidence="9" type="ORF">SAMN02745225_00479</name>
</gene>
<dbReference type="EMBL" id="FQUL01000004">
    <property type="protein sequence ID" value="SHE38974.1"/>
    <property type="molecule type" value="Genomic_DNA"/>
</dbReference>
<dbReference type="InterPro" id="IPR020847">
    <property type="entry name" value="AP_endonuclease_F1_BS"/>
</dbReference>
<dbReference type="GO" id="GO:0003677">
    <property type="term" value="F:DNA binding"/>
    <property type="evidence" value="ECO:0007669"/>
    <property type="project" value="InterPro"/>
</dbReference>
<dbReference type="Pfam" id="PF03372">
    <property type="entry name" value="Exo_endo_phos"/>
    <property type="match status" value="1"/>
</dbReference>
<dbReference type="OrthoDB" id="9803914at2"/>
<keyword evidence="2 6" id="KW-0479">Metal-binding</keyword>
<feature type="binding site" evidence="6">
    <location>
        <position position="7"/>
    </location>
    <ligand>
        <name>Mg(2+)</name>
        <dbReference type="ChEBI" id="CHEBI:18420"/>
        <label>1</label>
    </ligand>
</feature>
<keyword evidence="3" id="KW-0378">Hydrolase</keyword>
<feature type="binding site" evidence="6">
    <location>
        <position position="251"/>
    </location>
    <ligand>
        <name>Mg(2+)</name>
        <dbReference type="ChEBI" id="CHEBI:18420"/>
        <label>1</label>
    </ligand>
</feature>
<evidence type="ECO:0000313" key="10">
    <source>
        <dbReference type="Proteomes" id="UP000184295"/>
    </source>
</evidence>
<feature type="binding site" evidence="6">
    <location>
        <position position="148"/>
    </location>
    <ligand>
        <name>Mg(2+)</name>
        <dbReference type="ChEBI" id="CHEBI:18420"/>
        <label>1</label>
    </ligand>
</feature>
<organism evidence="9 10">
    <name type="scientific">Ferrithrix thermotolerans DSM 19514</name>
    <dbReference type="NCBI Taxonomy" id="1121881"/>
    <lineage>
        <taxon>Bacteria</taxon>
        <taxon>Bacillati</taxon>
        <taxon>Actinomycetota</taxon>
        <taxon>Acidimicrobiia</taxon>
        <taxon>Acidimicrobiales</taxon>
        <taxon>Acidimicrobiaceae</taxon>
        <taxon>Ferrithrix</taxon>
    </lineage>
</organism>
<evidence type="ECO:0000256" key="3">
    <source>
        <dbReference type="ARBA" id="ARBA00022801"/>
    </source>
</evidence>
<dbReference type="GO" id="GO:0008311">
    <property type="term" value="F:double-stranded DNA 3'-5' DNA exonuclease activity"/>
    <property type="evidence" value="ECO:0007669"/>
    <property type="project" value="InterPro"/>
</dbReference>
<reference evidence="10" key="1">
    <citation type="submission" date="2016-11" db="EMBL/GenBank/DDBJ databases">
        <authorList>
            <person name="Varghese N."/>
            <person name="Submissions S."/>
        </authorList>
    </citation>
    <scope>NUCLEOTIDE SEQUENCE [LARGE SCALE GENOMIC DNA]</scope>
    <source>
        <strain evidence="10">DSM 19514</strain>
    </source>
</reference>
<dbReference type="Gene3D" id="3.60.10.10">
    <property type="entry name" value="Endonuclease/exonuclease/phosphatase"/>
    <property type="match status" value="1"/>
</dbReference>
<evidence type="ECO:0000256" key="7">
    <source>
        <dbReference type="PIRSR" id="PIRSR604808-3"/>
    </source>
</evidence>
<comment type="cofactor">
    <cofactor evidence="6">
        <name>Mg(2+)</name>
        <dbReference type="ChEBI" id="CHEBI:18420"/>
    </cofactor>
    <cofactor evidence="6">
        <name>Mn(2+)</name>
        <dbReference type="ChEBI" id="CHEBI:29035"/>
    </cofactor>
    <text evidence="6">Probably binds two magnesium or manganese ions per subunit.</text>
</comment>
<keyword evidence="6" id="KW-0464">Manganese</keyword>
<dbReference type="GO" id="GO:0006281">
    <property type="term" value="P:DNA repair"/>
    <property type="evidence" value="ECO:0007669"/>
    <property type="project" value="InterPro"/>
</dbReference>
<feature type="domain" description="Endonuclease/exonuclease/phosphatase" evidence="8">
    <location>
        <begin position="4"/>
        <end position="252"/>
    </location>
</feature>
<evidence type="ECO:0000256" key="1">
    <source>
        <dbReference type="ARBA" id="ARBA00007092"/>
    </source>
</evidence>